<sequence length="337" mass="38948">MKTTGLTLGKYAPFHRGHQYVFDTALAECDELVVLIYDTTITPIPLSVRARWIRTLYPQVTVIEAWDGPEGYSNERAFEIIQEQYILKILAGRNITHFYSSEFYGDHVSKALGAIDRRLDEKRTAVPISATLIRENPWQYRPFVADVVYRDLITKVVFVGAMSTGKSTITEALAKKYQTSFAPEYGREYWTQHQVDRRISFAAFDEIAVGHQEREEAALRQANRYLFVDTNAITTYQYALDYHGKAPQLLTQLALENAQRYDLFFLCGTDIPYHDTWDRSGDQKRQVFQKKIIADLKERRIPYLTLSGSLEARMATVKSVLERFVPYENFFGNTLNF</sequence>
<organism evidence="2 3">
    <name type="scientific">Haliscomenobacter hydrossis (strain ATCC 27775 / DSM 1100 / LMG 10767 / O)</name>
    <dbReference type="NCBI Taxonomy" id="760192"/>
    <lineage>
        <taxon>Bacteria</taxon>
        <taxon>Pseudomonadati</taxon>
        <taxon>Bacteroidota</taxon>
        <taxon>Saprospiria</taxon>
        <taxon>Saprospirales</taxon>
        <taxon>Haliscomenobacteraceae</taxon>
        <taxon>Haliscomenobacter</taxon>
    </lineage>
</organism>
<dbReference type="InterPro" id="IPR004821">
    <property type="entry name" value="Cyt_trans-like"/>
</dbReference>
<name>F4KUX6_HALH1</name>
<reference key="2">
    <citation type="submission" date="2011-04" db="EMBL/GenBank/DDBJ databases">
        <title>Complete sequence of chromosome of Haliscomenobacter hydrossis DSM 1100.</title>
        <authorList>
            <consortium name="US DOE Joint Genome Institute (JGI-PGF)"/>
            <person name="Lucas S."/>
            <person name="Han J."/>
            <person name="Lapidus A."/>
            <person name="Bruce D."/>
            <person name="Goodwin L."/>
            <person name="Pitluck S."/>
            <person name="Peters L."/>
            <person name="Kyrpides N."/>
            <person name="Mavromatis K."/>
            <person name="Ivanova N."/>
            <person name="Ovchinnikova G."/>
            <person name="Pagani I."/>
            <person name="Daligault H."/>
            <person name="Detter J.C."/>
            <person name="Han C."/>
            <person name="Land M."/>
            <person name="Hauser L."/>
            <person name="Markowitz V."/>
            <person name="Cheng J.-F."/>
            <person name="Hugenholtz P."/>
            <person name="Woyke T."/>
            <person name="Wu D."/>
            <person name="Verbarg S."/>
            <person name="Frueling A."/>
            <person name="Brambilla E."/>
            <person name="Klenk H.-P."/>
            <person name="Eisen J.A."/>
        </authorList>
    </citation>
    <scope>NUCLEOTIDE SEQUENCE</scope>
    <source>
        <strain>DSM 1100</strain>
    </source>
</reference>
<evidence type="ECO:0000259" key="1">
    <source>
        <dbReference type="Pfam" id="PF13521"/>
    </source>
</evidence>
<dbReference type="RefSeq" id="WP_013762716.1">
    <property type="nucleotide sequence ID" value="NC_015510.1"/>
</dbReference>
<dbReference type="SUPFAM" id="SSF52540">
    <property type="entry name" value="P-loop containing nucleoside triphosphate hydrolases"/>
    <property type="match status" value="1"/>
</dbReference>
<dbReference type="Pfam" id="PF13521">
    <property type="entry name" value="AAA_28"/>
    <property type="match status" value="1"/>
</dbReference>
<dbReference type="PANTHER" id="PTHR37512">
    <property type="entry name" value="TRIFUNCTIONAL NAD BIOSYNTHESIS/REGULATOR PROTEIN NADR"/>
    <property type="match status" value="1"/>
</dbReference>
<dbReference type="InterPro" id="IPR014729">
    <property type="entry name" value="Rossmann-like_a/b/a_fold"/>
</dbReference>
<dbReference type="GO" id="GO:0003824">
    <property type="term" value="F:catalytic activity"/>
    <property type="evidence" value="ECO:0007669"/>
    <property type="project" value="InterPro"/>
</dbReference>
<dbReference type="KEGG" id="hhy:Halhy_0239"/>
<keyword evidence="3" id="KW-1185">Reference proteome</keyword>
<dbReference type="HOGENOM" id="CLU_052648_0_0_10"/>
<dbReference type="Gene3D" id="3.40.50.300">
    <property type="entry name" value="P-loop containing nucleotide triphosphate hydrolases"/>
    <property type="match status" value="1"/>
</dbReference>
<dbReference type="STRING" id="760192.Halhy_0239"/>
<dbReference type="InterPro" id="IPR027417">
    <property type="entry name" value="P-loop_NTPase"/>
</dbReference>
<dbReference type="InterPro" id="IPR052735">
    <property type="entry name" value="NAD_biosynth-regulator"/>
</dbReference>
<reference evidence="2 3" key="1">
    <citation type="journal article" date="2011" name="Stand. Genomic Sci.">
        <title>Complete genome sequence of Haliscomenobacter hydrossis type strain (O).</title>
        <authorList>
            <consortium name="US DOE Joint Genome Institute (JGI-PGF)"/>
            <person name="Daligault H."/>
            <person name="Lapidus A."/>
            <person name="Zeytun A."/>
            <person name="Nolan M."/>
            <person name="Lucas S."/>
            <person name="Del Rio T.G."/>
            <person name="Tice H."/>
            <person name="Cheng J.F."/>
            <person name="Tapia R."/>
            <person name="Han C."/>
            <person name="Goodwin L."/>
            <person name="Pitluck S."/>
            <person name="Liolios K."/>
            <person name="Pagani I."/>
            <person name="Ivanova N."/>
            <person name="Huntemann M."/>
            <person name="Mavromatis K."/>
            <person name="Mikhailova N."/>
            <person name="Pati A."/>
            <person name="Chen A."/>
            <person name="Palaniappan K."/>
            <person name="Land M."/>
            <person name="Hauser L."/>
            <person name="Brambilla E.M."/>
            <person name="Rohde M."/>
            <person name="Verbarg S."/>
            <person name="Goker M."/>
            <person name="Bristow J."/>
            <person name="Eisen J.A."/>
            <person name="Markowitz V."/>
            <person name="Hugenholtz P."/>
            <person name="Kyrpides N.C."/>
            <person name="Klenk H.P."/>
            <person name="Woyke T."/>
        </authorList>
    </citation>
    <scope>NUCLEOTIDE SEQUENCE [LARGE SCALE GENOMIC DNA]</scope>
    <source>
        <strain evidence="3">ATCC 27775 / DSM 1100 / LMG 10767 / O</strain>
    </source>
</reference>
<dbReference type="OrthoDB" id="9151999at2"/>
<feature type="domain" description="NadR/Ttd14 AAA" evidence="1">
    <location>
        <begin position="155"/>
        <end position="313"/>
    </location>
</feature>
<dbReference type="Proteomes" id="UP000008461">
    <property type="component" value="Chromosome"/>
</dbReference>
<protein>
    <submittedName>
        <fullName evidence="2">Cytidyltransferase-related domain protein</fullName>
    </submittedName>
</protein>
<dbReference type="eggNOG" id="COG3172">
    <property type="taxonomic scope" value="Bacteria"/>
</dbReference>
<dbReference type="Gene3D" id="3.40.50.620">
    <property type="entry name" value="HUPs"/>
    <property type="match status" value="1"/>
</dbReference>
<dbReference type="NCBIfam" id="TIGR00125">
    <property type="entry name" value="cyt_tran_rel"/>
    <property type="match status" value="1"/>
</dbReference>
<dbReference type="eggNOG" id="COG0196">
    <property type="taxonomic scope" value="Bacteria"/>
</dbReference>
<dbReference type="AlphaFoldDB" id="F4KUX6"/>
<accession>F4KUX6</accession>
<evidence type="ECO:0000313" key="2">
    <source>
        <dbReference type="EMBL" id="AEE48152.1"/>
    </source>
</evidence>
<dbReference type="InterPro" id="IPR038727">
    <property type="entry name" value="NadR/Ttd14_AAA_dom"/>
</dbReference>
<proteinExistence type="predicted"/>
<dbReference type="PANTHER" id="PTHR37512:SF1">
    <property type="entry name" value="NADR_TTD14 AAA DOMAIN-CONTAINING PROTEIN"/>
    <property type="match status" value="1"/>
</dbReference>
<gene>
    <name evidence="2" type="ordered locus">Halhy_0239</name>
</gene>
<dbReference type="SUPFAM" id="SSF52374">
    <property type="entry name" value="Nucleotidylyl transferase"/>
    <property type="match status" value="1"/>
</dbReference>
<dbReference type="EMBL" id="CP002691">
    <property type="protein sequence ID" value="AEE48152.1"/>
    <property type="molecule type" value="Genomic_DNA"/>
</dbReference>
<evidence type="ECO:0000313" key="3">
    <source>
        <dbReference type="Proteomes" id="UP000008461"/>
    </source>
</evidence>